<dbReference type="Gene3D" id="3.30.360.10">
    <property type="entry name" value="Dihydrodipicolinate Reductase, domain 2"/>
    <property type="match status" value="1"/>
</dbReference>
<evidence type="ECO:0000256" key="4">
    <source>
        <dbReference type="PIRSR" id="PIRSR000149-3"/>
    </source>
</evidence>
<evidence type="ECO:0000256" key="5">
    <source>
        <dbReference type="PIRSR" id="PIRSR000149-4"/>
    </source>
</evidence>
<dbReference type="VEuPathDB" id="TriTrypDB:BSAL_06470"/>
<dbReference type="SUPFAM" id="SSF55347">
    <property type="entry name" value="Glyceraldehyde-3-phosphate dehydrogenase-like, C-terminal domain"/>
    <property type="match status" value="1"/>
</dbReference>
<sequence length="337" mass="35203">MSDAVTIGINGFGRVGRAVLVASLSNPAVRVTAINDPFISADYAAYLVKHDSATGGFKGSVEAKKDAIVVDGCTIAVTQKSDPSSVPWGDSHVTYVIECSGVHTTHDRAGAHLAGGASRVVIAAPSSDAVTLVQGVNADSMKPSTQVISAGSCTGMAVCPILRFLGERFGVDECTFTAVHAVTPTQKVVDGAQGKEWRSARSAMTNIIPHSSGATKTIQKVLPQLANKVLGTSLRVPVQNGCALDITVRLTNGISKEALDLAIQEASQPGSPFYGLLAFSSEELVSSDVSASAASIYDSKASVSLSSTTHKLLWWYSHELGYAQRLLLLIAQTNASW</sequence>
<organism evidence="8 9">
    <name type="scientific">Bodo saltans</name>
    <name type="common">Flagellated protozoan</name>
    <dbReference type="NCBI Taxonomy" id="75058"/>
    <lineage>
        <taxon>Eukaryota</taxon>
        <taxon>Discoba</taxon>
        <taxon>Euglenozoa</taxon>
        <taxon>Kinetoplastea</taxon>
        <taxon>Metakinetoplastina</taxon>
        <taxon>Eubodonida</taxon>
        <taxon>Bodonidae</taxon>
        <taxon>Bodo</taxon>
    </lineage>
</organism>
<dbReference type="FunFam" id="3.40.50.720:FF:000001">
    <property type="entry name" value="Glyceraldehyde-3-phosphate dehydrogenase"/>
    <property type="match status" value="1"/>
</dbReference>
<dbReference type="Pfam" id="PF00044">
    <property type="entry name" value="Gp_dh_N"/>
    <property type="match status" value="1"/>
</dbReference>
<dbReference type="Pfam" id="PF02800">
    <property type="entry name" value="Gp_dh_C"/>
    <property type="match status" value="1"/>
</dbReference>
<reference evidence="9" key="1">
    <citation type="submission" date="2015-09" db="EMBL/GenBank/DDBJ databases">
        <authorList>
            <consortium name="Pathogen Informatics"/>
        </authorList>
    </citation>
    <scope>NUCLEOTIDE SEQUENCE [LARGE SCALE GENOMIC DNA]</scope>
    <source>
        <strain evidence="9">Lake Konstanz</strain>
    </source>
</reference>
<keyword evidence="2" id="KW-0560">Oxidoreductase</keyword>
<dbReference type="EMBL" id="CYKH01001237">
    <property type="protein sequence ID" value="CUG86076.1"/>
    <property type="molecule type" value="Genomic_DNA"/>
</dbReference>
<dbReference type="GO" id="GO:0051287">
    <property type="term" value="F:NAD binding"/>
    <property type="evidence" value="ECO:0007669"/>
    <property type="project" value="InterPro"/>
</dbReference>
<evidence type="ECO:0000256" key="3">
    <source>
        <dbReference type="PIRSR" id="PIRSR000149-1"/>
    </source>
</evidence>
<dbReference type="Proteomes" id="UP000051952">
    <property type="component" value="Unassembled WGS sequence"/>
</dbReference>
<dbReference type="InterPro" id="IPR020829">
    <property type="entry name" value="GlycerAld_3-P_DH_cat"/>
</dbReference>
<dbReference type="SUPFAM" id="SSF51735">
    <property type="entry name" value="NAD(P)-binding Rossmann-fold domains"/>
    <property type="match status" value="1"/>
</dbReference>
<feature type="domain" description="Glyceraldehyde 3-phosphate dehydrogenase NAD(P) binding" evidence="7">
    <location>
        <begin position="5"/>
        <end position="153"/>
    </location>
</feature>
<feature type="binding site" evidence="4">
    <location>
        <position position="36"/>
    </location>
    <ligand>
        <name>NAD(+)</name>
        <dbReference type="ChEBI" id="CHEBI:57540"/>
    </ligand>
</feature>
<gene>
    <name evidence="8" type="ORF">BSAL_06470</name>
</gene>
<evidence type="ECO:0000256" key="2">
    <source>
        <dbReference type="ARBA" id="ARBA00023002"/>
    </source>
</evidence>
<dbReference type="PRINTS" id="PR00078">
    <property type="entry name" value="G3PDHDRGNASE"/>
</dbReference>
<dbReference type="GO" id="GO:0004365">
    <property type="term" value="F:glyceraldehyde-3-phosphate dehydrogenase (NAD+) (phosphorylating) activity"/>
    <property type="evidence" value="ECO:0007669"/>
    <property type="project" value="TreeGrafter"/>
</dbReference>
<protein>
    <submittedName>
        <fullName evidence="8">Glyceraldehyde-3-phosphate, putative</fullName>
    </submittedName>
</protein>
<keyword evidence="9" id="KW-1185">Reference proteome</keyword>
<dbReference type="GO" id="GO:0005829">
    <property type="term" value="C:cytosol"/>
    <property type="evidence" value="ECO:0007669"/>
    <property type="project" value="TreeGrafter"/>
</dbReference>
<dbReference type="SMART" id="SM00846">
    <property type="entry name" value="Gp_dh_N"/>
    <property type="match status" value="1"/>
</dbReference>
<proteinExistence type="inferred from homology"/>
<comment type="similarity">
    <text evidence="1 6">Belongs to the glyceraldehyde-3-phosphate dehydrogenase family.</text>
</comment>
<dbReference type="PIRSF" id="PIRSF000149">
    <property type="entry name" value="GAP_DH"/>
    <property type="match status" value="1"/>
</dbReference>
<dbReference type="OMA" id="WWYSHEL"/>
<keyword evidence="4" id="KW-0520">NAD</keyword>
<evidence type="ECO:0000256" key="6">
    <source>
        <dbReference type="RuleBase" id="RU000397"/>
    </source>
</evidence>
<keyword evidence="4" id="KW-0547">Nucleotide-binding</keyword>
<dbReference type="PANTHER" id="PTHR10836">
    <property type="entry name" value="GLYCERALDEHYDE 3-PHOSPHATE DEHYDROGENASE"/>
    <property type="match status" value="1"/>
</dbReference>
<feature type="active site" description="Nucleophile" evidence="3">
    <location>
        <position position="153"/>
    </location>
</feature>
<dbReference type="InterPro" id="IPR020828">
    <property type="entry name" value="GlycerAld_3-P_DH_NAD(P)-bd"/>
</dbReference>
<dbReference type="GO" id="GO:0006096">
    <property type="term" value="P:glycolytic process"/>
    <property type="evidence" value="ECO:0007669"/>
    <property type="project" value="TreeGrafter"/>
</dbReference>
<feature type="site" description="Activates thiol group during catalysis" evidence="5">
    <location>
        <position position="180"/>
    </location>
</feature>
<accession>A0A0S4JCP6</accession>
<dbReference type="Gene3D" id="3.40.50.720">
    <property type="entry name" value="NAD(P)-binding Rossmann-like Domain"/>
    <property type="match status" value="1"/>
</dbReference>
<dbReference type="PANTHER" id="PTHR10836:SF136">
    <property type="entry name" value="DEHYDROGENASE, PUTATIVE-RELATED"/>
    <property type="match status" value="1"/>
</dbReference>
<dbReference type="OrthoDB" id="1152826at2759"/>
<evidence type="ECO:0000313" key="8">
    <source>
        <dbReference type="EMBL" id="CUG86076.1"/>
    </source>
</evidence>
<evidence type="ECO:0000313" key="9">
    <source>
        <dbReference type="Proteomes" id="UP000051952"/>
    </source>
</evidence>
<dbReference type="AlphaFoldDB" id="A0A0S4JCP6"/>
<dbReference type="InterPro" id="IPR020831">
    <property type="entry name" value="GlycerAld/Erythrose_P_DH"/>
</dbReference>
<dbReference type="InterPro" id="IPR036291">
    <property type="entry name" value="NAD(P)-bd_dom_sf"/>
</dbReference>
<evidence type="ECO:0000259" key="7">
    <source>
        <dbReference type="SMART" id="SM00846"/>
    </source>
</evidence>
<name>A0A0S4JCP6_BODSA</name>
<dbReference type="CDD" id="cd05214">
    <property type="entry name" value="GAPDH_I_N"/>
    <property type="match status" value="1"/>
</dbReference>
<evidence type="ECO:0000256" key="1">
    <source>
        <dbReference type="ARBA" id="ARBA00007406"/>
    </source>
</evidence>